<evidence type="ECO:0000256" key="1">
    <source>
        <dbReference type="SAM" id="MobiDB-lite"/>
    </source>
</evidence>
<dbReference type="OrthoDB" id="3228846at2759"/>
<name>G4TAA4_SERID</name>
<organism evidence="2 3">
    <name type="scientific">Serendipita indica (strain DSM 11827)</name>
    <name type="common">Root endophyte fungus</name>
    <name type="synonym">Piriformospora indica</name>
    <dbReference type="NCBI Taxonomy" id="1109443"/>
    <lineage>
        <taxon>Eukaryota</taxon>
        <taxon>Fungi</taxon>
        <taxon>Dikarya</taxon>
        <taxon>Basidiomycota</taxon>
        <taxon>Agaricomycotina</taxon>
        <taxon>Agaricomycetes</taxon>
        <taxon>Sebacinales</taxon>
        <taxon>Serendipitaceae</taxon>
        <taxon>Serendipita</taxon>
    </lineage>
</organism>
<feature type="compositionally biased region" description="Polar residues" evidence="1">
    <location>
        <begin position="186"/>
        <end position="204"/>
    </location>
</feature>
<dbReference type="AlphaFoldDB" id="G4TAA4"/>
<feature type="compositionally biased region" description="Basic and acidic residues" evidence="1">
    <location>
        <begin position="49"/>
        <end position="62"/>
    </location>
</feature>
<feature type="compositionally biased region" description="Basic and acidic residues" evidence="1">
    <location>
        <begin position="83"/>
        <end position="108"/>
    </location>
</feature>
<evidence type="ECO:0000313" key="3">
    <source>
        <dbReference type="Proteomes" id="UP000007148"/>
    </source>
</evidence>
<gene>
    <name evidence="2" type="ORF">PIIN_02078</name>
</gene>
<keyword evidence="3" id="KW-1185">Reference proteome</keyword>
<feature type="compositionally biased region" description="Polar residues" evidence="1">
    <location>
        <begin position="64"/>
        <end position="79"/>
    </location>
</feature>
<accession>G4TAA4</accession>
<feature type="compositionally biased region" description="Basic and acidic residues" evidence="1">
    <location>
        <begin position="1"/>
        <end position="29"/>
    </location>
</feature>
<evidence type="ECO:0000313" key="2">
    <source>
        <dbReference type="EMBL" id="CCA68212.1"/>
    </source>
</evidence>
<reference evidence="2 3" key="1">
    <citation type="journal article" date="2011" name="PLoS Pathog.">
        <title>Endophytic Life Strategies Decoded by Genome and Transcriptome Analyses of the Mutualistic Root Symbiont Piriformospora indica.</title>
        <authorList>
            <person name="Zuccaro A."/>
            <person name="Lahrmann U."/>
            <person name="Guldener U."/>
            <person name="Langen G."/>
            <person name="Pfiffi S."/>
            <person name="Biedenkopf D."/>
            <person name="Wong P."/>
            <person name="Samans B."/>
            <person name="Grimm C."/>
            <person name="Basiewicz M."/>
            <person name="Murat C."/>
            <person name="Martin F."/>
            <person name="Kogel K.H."/>
        </authorList>
    </citation>
    <scope>NUCLEOTIDE SEQUENCE [LARGE SCALE GENOMIC DNA]</scope>
    <source>
        <strain evidence="2 3">DSM 11827</strain>
    </source>
</reference>
<feature type="compositionally biased region" description="Gly residues" evidence="1">
    <location>
        <begin position="109"/>
        <end position="118"/>
    </location>
</feature>
<feature type="region of interest" description="Disordered" evidence="1">
    <location>
        <begin position="1"/>
        <end position="242"/>
    </location>
</feature>
<comment type="caution">
    <text evidence="2">The sequence shown here is derived from an EMBL/GenBank/DDBJ whole genome shotgun (WGS) entry which is preliminary data.</text>
</comment>
<dbReference type="Proteomes" id="UP000007148">
    <property type="component" value="Unassembled WGS sequence"/>
</dbReference>
<dbReference type="EMBL" id="CAFZ01000028">
    <property type="protein sequence ID" value="CCA68212.1"/>
    <property type="molecule type" value="Genomic_DNA"/>
</dbReference>
<dbReference type="HOGENOM" id="CLU_1005146_0_0_1"/>
<feature type="compositionally biased region" description="Polar residues" evidence="1">
    <location>
        <begin position="151"/>
        <end position="164"/>
    </location>
</feature>
<dbReference type="InParanoid" id="G4TAA4"/>
<proteinExistence type="predicted"/>
<sequence length="277" mass="29983">MSYYNRDDENISDNRRRHNEYGSGRRDEGNVETGGYGRESQQYSGGRQHGRDEYGGGRKDDYESTTFNQPAHNYNQSHHAGSGRHDEYGSGSNRRDDDERGHNRRDEGGYSGMGGGRSSVGQGETYVGLGNRGGDDRRHTSDAYGGEGFTQGDSYGRESNSNTHSGGGYSAMGNNSGSGHDAYGSGHSSSNYQAGNPSSSNTTKGTEDVYVAGSGDKWKPGQEMSFPAAEAEPEKNPYASQATQYAGDTQNLVKQGIKDAEQWAVNKAKEMFNGNKK</sequence>
<protein>
    <submittedName>
        <fullName evidence="2">Uncharacterized protein</fullName>
    </submittedName>
</protein>